<keyword evidence="2" id="KW-0547">Nucleotide-binding</keyword>
<comment type="similarity">
    <text evidence="4">Belongs to the ABC transporter superfamily. ABCF family. YbiT subfamily.</text>
</comment>
<keyword evidence="3 8" id="KW-0067">ATP-binding</keyword>
<dbReference type="InterPro" id="IPR003439">
    <property type="entry name" value="ABC_transporter-like_ATP-bd"/>
</dbReference>
<dbReference type="GO" id="GO:0016887">
    <property type="term" value="F:ATP hydrolysis activity"/>
    <property type="evidence" value="ECO:0007669"/>
    <property type="project" value="InterPro"/>
</dbReference>
<evidence type="ECO:0000259" key="7">
    <source>
        <dbReference type="PROSITE" id="PS50893"/>
    </source>
</evidence>
<comment type="caution">
    <text evidence="8">The sequence shown here is derived from an EMBL/GenBank/DDBJ whole genome shotgun (WGS) entry which is preliminary data.</text>
</comment>
<dbReference type="InterPro" id="IPR032781">
    <property type="entry name" value="ABC_tran_Xtn"/>
</dbReference>
<dbReference type="AlphaFoldDB" id="A0A5S3N6Y6"/>
<dbReference type="InterPro" id="IPR051309">
    <property type="entry name" value="ABCF_ATPase"/>
</dbReference>
<accession>A0A5S3N6Y6</accession>
<evidence type="ECO:0000256" key="1">
    <source>
        <dbReference type="ARBA" id="ARBA00022737"/>
    </source>
</evidence>
<dbReference type="InterPro" id="IPR003593">
    <property type="entry name" value="AAA+_ATPase"/>
</dbReference>
<dbReference type="EMBL" id="VANR01000002">
    <property type="protein sequence ID" value="TMM31033.1"/>
    <property type="molecule type" value="Genomic_DNA"/>
</dbReference>
<dbReference type="Gene3D" id="3.40.50.300">
    <property type="entry name" value="P-loop containing nucleotide triphosphate hydrolases"/>
    <property type="match status" value="2"/>
</dbReference>
<proteinExistence type="inferred from homology"/>
<dbReference type="Pfam" id="PF12848">
    <property type="entry name" value="ABC_tran_Xtn"/>
    <property type="match status" value="1"/>
</dbReference>
<dbReference type="InterPro" id="IPR027417">
    <property type="entry name" value="P-loop_NTPase"/>
</dbReference>
<dbReference type="FunFam" id="3.40.50.300:FF:000011">
    <property type="entry name" value="Putative ABC transporter ATP-binding component"/>
    <property type="match status" value="1"/>
</dbReference>
<dbReference type="PROSITE" id="PS50893">
    <property type="entry name" value="ABC_TRANSPORTER_2"/>
    <property type="match status" value="2"/>
</dbReference>
<evidence type="ECO:0000256" key="5">
    <source>
        <dbReference type="ARBA" id="ARBA00074044"/>
    </source>
</evidence>
<evidence type="ECO:0000256" key="6">
    <source>
        <dbReference type="SAM" id="Coils"/>
    </source>
</evidence>
<dbReference type="SUPFAM" id="SSF52540">
    <property type="entry name" value="P-loop containing nucleoside triphosphate hydrolases"/>
    <property type="match status" value="2"/>
</dbReference>
<dbReference type="Proteomes" id="UP000307140">
    <property type="component" value="Unassembled WGS sequence"/>
</dbReference>
<dbReference type="PANTHER" id="PTHR42855">
    <property type="entry name" value="ABC TRANSPORTER ATP-BINDING SUBUNIT"/>
    <property type="match status" value="1"/>
</dbReference>
<feature type="coiled-coil region" evidence="6">
    <location>
        <begin position="246"/>
        <end position="273"/>
    </location>
</feature>
<gene>
    <name evidence="8" type="ORF">FDT66_03435</name>
</gene>
<keyword evidence="1" id="KW-0677">Repeat</keyword>
<evidence type="ECO:0000256" key="3">
    <source>
        <dbReference type="ARBA" id="ARBA00022840"/>
    </source>
</evidence>
<dbReference type="GO" id="GO:0005524">
    <property type="term" value="F:ATP binding"/>
    <property type="evidence" value="ECO:0007669"/>
    <property type="project" value="UniProtKB-KW"/>
</dbReference>
<dbReference type="PANTHER" id="PTHR42855:SF2">
    <property type="entry name" value="DRUG RESISTANCE ABC TRANSPORTER,ATP-BINDING PROTEIN"/>
    <property type="match status" value="1"/>
</dbReference>
<feature type="domain" description="ABC transporter" evidence="7">
    <location>
        <begin position="318"/>
        <end position="537"/>
    </location>
</feature>
<keyword evidence="9" id="KW-1185">Reference proteome</keyword>
<dbReference type="RefSeq" id="WP_138534764.1">
    <property type="nucleotide sequence ID" value="NZ_VANR01000002.1"/>
</dbReference>
<evidence type="ECO:0000256" key="2">
    <source>
        <dbReference type="ARBA" id="ARBA00022741"/>
    </source>
</evidence>
<dbReference type="FunFam" id="3.40.50.300:FF:000070">
    <property type="entry name" value="Putative ABC transporter ATP-binding component"/>
    <property type="match status" value="1"/>
</dbReference>
<evidence type="ECO:0000313" key="9">
    <source>
        <dbReference type="Proteomes" id="UP000307140"/>
    </source>
</evidence>
<evidence type="ECO:0000313" key="8">
    <source>
        <dbReference type="EMBL" id="TMM31033.1"/>
    </source>
</evidence>
<name>A0A5S3N6Y6_9FLAO</name>
<dbReference type="Pfam" id="PF00005">
    <property type="entry name" value="ABC_tran"/>
    <property type="match status" value="2"/>
</dbReference>
<feature type="domain" description="ABC transporter" evidence="7">
    <location>
        <begin position="2"/>
        <end position="250"/>
    </location>
</feature>
<reference evidence="8 9" key="1">
    <citation type="submission" date="2019-05" db="EMBL/GenBank/DDBJ databases">
        <title>Polaribacter aestuariivivens sp. nov., isolated from a tidal flat.</title>
        <authorList>
            <person name="Yoon J.-H."/>
        </authorList>
    </citation>
    <scope>NUCLEOTIDE SEQUENCE [LARGE SCALE GENOMIC DNA]</scope>
    <source>
        <strain evidence="8 9">DBTF-3</strain>
    </source>
</reference>
<protein>
    <recommendedName>
        <fullName evidence="5">Probable ATP-binding protein YbiT</fullName>
    </recommendedName>
</protein>
<sequence length="539" mass="61329">MLSVSNLSVQFGKRVLFDEVNTKFLQGNCYGIIGANGAGKSTFLKIISGEQEPTSGHVHLETGKRMSVLSQDHYAFDEYPVLETVVMGNKNLFKIKKQIDELYADYTDENAEKIGELQIKFEEMDGWNADSNAAAMLSNLGISEDLHYTLMKDLDGKQKVRVLIAQALFGNPDVLIMDEPTNDLDFETIAWLENFLANFENTVIVVSHDRHFLDAVCTHISDIDFGKINNYSGNYTFWYESSQLAAKQRAQQNKKAEDKKKELEEFIRRFSANVAKSKQATSRKKMIDKLNVEDIKPSSRRYPAIIFDRDREAGDQILNVEGLSKTFEDEKLFNDIHINLNKGDKVAVISRNSRAITAFYQIISGNEKADAGKFSWGVTTTQSYLPLDNSDFFQNGDLNLVDWLRQYAQTEEEREEVFLRGFLGKMIFSGEEALKKSNVLSGGEKVRCMLSRMMMKRGNVLLLDEPTNHLDLESIQSLNNALINFKGTILFSTHDHEFAQTVANRIIELTPKGAIDRYSTFDDYLSDPKIKELRDKMYS</sequence>
<dbReference type="SMART" id="SM00382">
    <property type="entry name" value="AAA"/>
    <property type="match status" value="2"/>
</dbReference>
<dbReference type="CDD" id="cd03221">
    <property type="entry name" value="ABCF_EF-3"/>
    <property type="match status" value="2"/>
</dbReference>
<evidence type="ECO:0000256" key="4">
    <source>
        <dbReference type="ARBA" id="ARBA00061551"/>
    </source>
</evidence>
<keyword evidence="6" id="KW-0175">Coiled coil</keyword>
<dbReference type="OrthoDB" id="1521973at2"/>
<organism evidence="8 9">
    <name type="scientific">Polaribacter aestuariivivens</name>
    <dbReference type="NCBI Taxonomy" id="2304626"/>
    <lineage>
        <taxon>Bacteria</taxon>
        <taxon>Pseudomonadati</taxon>
        <taxon>Bacteroidota</taxon>
        <taxon>Flavobacteriia</taxon>
        <taxon>Flavobacteriales</taxon>
        <taxon>Flavobacteriaceae</taxon>
    </lineage>
</organism>